<feature type="region of interest" description="Disordered" evidence="1">
    <location>
        <begin position="1"/>
        <end position="28"/>
    </location>
</feature>
<name>A0A0A8YMH2_ARUDO</name>
<evidence type="ECO:0000313" key="2">
    <source>
        <dbReference type="EMBL" id="JAD23772.1"/>
    </source>
</evidence>
<accession>A0A0A8YMH2</accession>
<organism evidence="2">
    <name type="scientific">Arundo donax</name>
    <name type="common">Giant reed</name>
    <name type="synonym">Donax arundinaceus</name>
    <dbReference type="NCBI Taxonomy" id="35708"/>
    <lineage>
        <taxon>Eukaryota</taxon>
        <taxon>Viridiplantae</taxon>
        <taxon>Streptophyta</taxon>
        <taxon>Embryophyta</taxon>
        <taxon>Tracheophyta</taxon>
        <taxon>Spermatophyta</taxon>
        <taxon>Magnoliopsida</taxon>
        <taxon>Liliopsida</taxon>
        <taxon>Poales</taxon>
        <taxon>Poaceae</taxon>
        <taxon>PACMAD clade</taxon>
        <taxon>Arundinoideae</taxon>
        <taxon>Arundineae</taxon>
        <taxon>Arundo</taxon>
    </lineage>
</organism>
<reference evidence="2" key="2">
    <citation type="journal article" date="2015" name="Data Brief">
        <title>Shoot transcriptome of the giant reed, Arundo donax.</title>
        <authorList>
            <person name="Barrero R.A."/>
            <person name="Guerrero F.D."/>
            <person name="Moolhuijzen P."/>
            <person name="Goolsby J.A."/>
            <person name="Tidwell J."/>
            <person name="Bellgard S.E."/>
            <person name="Bellgard M.I."/>
        </authorList>
    </citation>
    <scope>NUCLEOTIDE SEQUENCE</scope>
    <source>
        <tissue evidence="2">Shoot tissue taken approximately 20 cm above the soil surface</tissue>
    </source>
</reference>
<proteinExistence type="predicted"/>
<sequence length="97" mass="10801">MVHNQIPLGSSGSIPLPRRPPHAFLSNLPPSPPCARPCLRRLTRTARSSVAVRCRRQRTATQLLPHHQDVVMLHWVVSELTSLCLRFACASTGTNRD</sequence>
<evidence type="ECO:0000256" key="1">
    <source>
        <dbReference type="SAM" id="MobiDB-lite"/>
    </source>
</evidence>
<reference evidence="2" key="1">
    <citation type="submission" date="2014-09" db="EMBL/GenBank/DDBJ databases">
        <authorList>
            <person name="Magalhaes I.L.F."/>
            <person name="Oliveira U."/>
            <person name="Santos F.R."/>
            <person name="Vidigal T.H.D.A."/>
            <person name="Brescovit A.D."/>
            <person name="Santos A.J."/>
        </authorList>
    </citation>
    <scope>NUCLEOTIDE SEQUENCE</scope>
    <source>
        <tissue evidence="2">Shoot tissue taken approximately 20 cm above the soil surface</tissue>
    </source>
</reference>
<protein>
    <submittedName>
        <fullName evidence="2">Uncharacterized protein</fullName>
    </submittedName>
</protein>
<dbReference type="AlphaFoldDB" id="A0A0A8YMH2"/>
<dbReference type="EMBL" id="GBRH01274123">
    <property type="protein sequence ID" value="JAD23772.1"/>
    <property type="molecule type" value="Transcribed_RNA"/>
</dbReference>